<protein>
    <submittedName>
        <fullName evidence="2">SDR family oxidoreductase</fullName>
    </submittedName>
</protein>
<dbReference type="Proteomes" id="UP000475214">
    <property type="component" value="Unassembled WGS sequence"/>
</dbReference>
<keyword evidence="3" id="KW-1185">Reference proteome</keyword>
<organism evidence="2 3">
    <name type="scientific">Phytoactinopolyspora halotolerans</name>
    <dbReference type="NCBI Taxonomy" id="1981512"/>
    <lineage>
        <taxon>Bacteria</taxon>
        <taxon>Bacillati</taxon>
        <taxon>Actinomycetota</taxon>
        <taxon>Actinomycetes</taxon>
        <taxon>Jiangellales</taxon>
        <taxon>Jiangellaceae</taxon>
        <taxon>Phytoactinopolyspora</taxon>
    </lineage>
</organism>
<sequence length="264" mass="28806">MARMKVLVTGGTGVLGRELTHRLRDHAEVRVLSRRPAQDTGSVQGDLETGEGLVAAVEGVDAIAHCASAADYRRPQRDVAQTQRLLDAVGGERPHIVYISIVGADRVPFGFLRAKLEAERLVEESGLPWTTLRATQFHDLMLMFVMRLCKAPVAVVPRGSLFQPVDVGDVAERMVELIMGQPAGHVRELGGPKVESMTDLIRTYLTATHRRRSMVAIPVPGRLRTAFGVGGQLLTDGDQGTVTFENYLRSRGTADGIIKHPYGH</sequence>
<dbReference type="InterPro" id="IPR016040">
    <property type="entry name" value="NAD(P)-bd_dom"/>
</dbReference>
<feature type="domain" description="NAD(P)-binding" evidence="1">
    <location>
        <begin position="10"/>
        <end position="139"/>
    </location>
</feature>
<evidence type="ECO:0000313" key="2">
    <source>
        <dbReference type="EMBL" id="NEE02592.1"/>
    </source>
</evidence>
<dbReference type="Pfam" id="PF13460">
    <property type="entry name" value="NAD_binding_10"/>
    <property type="match status" value="1"/>
</dbReference>
<evidence type="ECO:0000313" key="3">
    <source>
        <dbReference type="Proteomes" id="UP000475214"/>
    </source>
</evidence>
<dbReference type="PANTHER" id="PTHR43162:SF1">
    <property type="entry name" value="PRESTALK A DIFFERENTIATION PROTEIN A"/>
    <property type="match status" value="1"/>
</dbReference>
<dbReference type="PANTHER" id="PTHR43162">
    <property type="match status" value="1"/>
</dbReference>
<evidence type="ECO:0000259" key="1">
    <source>
        <dbReference type="Pfam" id="PF13460"/>
    </source>
</evidence>
<dbReference type="Gene3D" id="3.40.50.720">
    <property type="entry name" value="NAD(P)-binding Rossmann-like Domain"/>
    <property type="match status" value="1"/>
</dbReference>
<reference evidence="2 3" key="1">
    <citation type="submission" date="2020-02" db="EMBL/GenBank/DDBJ databases">
        <authorList>
            <person name="Li X.-J."/>
            <person name="Han X.-M."/>
        </authorList>
    </citation>
    <scope>NUCLEOTIDE SEQUENCE [LARGE SCALE GENOMIC DNA]</scope>
    <source>
        <strain evidence="2 3">CCTCC AB 2017055</strain>
    </source>
</reference>
<dbReference type="InterPro" id="IPR051604">
    <property type="entry name" value="Ergot_Alk_Oxidoreductase"/>
</dbReference>
<dbReference type="RefSeq" id="WP_163741266.1">
    <property type="nucleotide sequence ID" value="NZ_JAAGOA010000015.1"/>
</dbReference>
<name>A0A6L9SDE6_9ACTN</name>
<dbReference type="InterPro" id="IPR036291">
    <property type="entry name" value="NAD(P)-bd_dom_sf"/>
</dbReference>
<comment type="caution">
    <text evidence="2">The sequence shown here is derived from an EMBL/GenBank/DDBJ whole genome shotgun (WGS) entry which is preliminary data.</text>
</comment>
<proteinExistence type="predicted"/>
<dbReference type="AlphaFoldDB" id="A0A6L9SDE6"/>
<dbReference type="SUPFAM" id="SSF51735">
    <property type="entry name" value="NAD(P)-binding Rossmann-fold domains"/>
    <property type="match status" value="1"/>
</dbReference>
<accession>A0A6L9SDE6</accession>
<gene>
    <name evidence="2" type="ORF">G1H10_20710</name>
</gene>
<dbReference type="EMBL" id="JAAGOA010000015">
    <property type="protein sequence ID" value="NEE02592.1"/>
    <property type="molecule type" value="Genomic_DNA"/>
</dbReference>